<dbReference type="EMBL" id="GGEC01058952">
    <property type="protein sequence ID" value="MBX39436.1"/>
    <property type="molecule type" value="Transcribed_RNA"/>
</dbReference>
<evidence type="ECO:0000313" key="1">
    <source>
        <dbReference type="EMBL" id="MBX39436.1"/>
    </source>
</evidence>
<name>A0A2P2NAE3_RHIMU</name>
<proteinExistence type="predicted"/>
<accession>A0A2P2NAE3</accession>
<dbReference type="AlphaFoldDB" id="A0A2P2NAE3"/>
<reference evidence="1" key="1">
    <citation type="submission" date="2018-02" db="EMBL/GenBank/DDBJ databases">
        <title>Rhizophora mucronata_Transcriptome.</title>
        <authorList>
            <person name="Meera S.P."/>
            <person name="Sreeshan A."/>
            <person name="Augustine A."/>
        </authorList>
    </citation>
    <scope>NUCLEOTIDE SEQUENCE</scope>
    <source>
        <tissue evidence="1">Leaf</tissue>
    </source>
</reference>
<protein>
    <submittedName>
        <fullName evidence="1">Uncharacterized protein</fullName>
    </submittedName>
</protein>
<sequence length="45" mass="5131">MFTLPLWILSHSFFNPLLASHLLIPPIFFLLPSYGLSSANLLKFL</sequence>
<organism evidence="1">
    <name type="scientific">Rhizophora mucronata</name>
    <name type="common">Asiatic mangrove</name>
    <dbReference type="NCBI Taxonomy" id="61149"/>
    <lineage>
        <taxon>Eukaryota</taxon>
        <taxon>Viridiplantae</taxon>
        <taxon>Streptophyta</taxon>
        <taxon>Embryophyta</taxon>
        <taxon>Tracheophyta</taxon>
        <taxon>Spermatophyta</taxon>
        <taxon>Magnoliopsida</taxon>
        <taxon>eudicotyledons</taxon>
        <taxon>Gunneridae</taxon>
        <taxon>Pentapetalae</taxon>
        <taxon>rosids</taxon>
        <taxon>fabids</taxon>
        <taxon>Malpighiales</taxon>
        <taxon>Rhizophoraceae</taxon>
        <taxon>Rhizophora</taxon>
    </lineage>
</organism>